<evidence type="ECO:0000256" key="2">
    <source>
        <dbReference type="ARBA" id="ARBA00006105"/>
    </source>
</evidence>
<dbReference type="Gene3D" id="3.40.50.80">
    <property type="entry name" value="Nucleotide-binding domain of ferredoxin-NADP reductase (FNR) module"/>
    <property type="match status" value="1"/>
</dbReference>
<keyword evidence="9" id="KW-1185">Reference proteome</keyword>
<dbReference type="EC" id="1.6.2.2" evidence="3"/>
<dbReference type="PROSITE" id="PS51384">
    <property type="entry name" value="FAD_FR"/>
    <property type="match status" value="1"/>
</dbReference>
<evidence type="ECO:0000313" key="9">
    <source>
        <dbReference type="Proteomes" id="UP001479436"/>
    </source>
</evidence>
<keyword evidence="6" id="KW-0560">Oxidoreductase</keyword>
<dbReference type="CDD" id="cd06183">
    <property type="entry name" value="cyt_b5_reduct_like"/>
    <property type="match status" value="1"/>
</dbReference>
<dbReference type="SUPFAM" id="SSF52343">
    <property type="entry name" value="Ferredoxin reductase-like, C-terminal NADP-linked domain"/>
    <property type="match status" value="1"/>
</dbReference>
<dbReference type="PANTHER" id="PTHR19370:SF171">
    <property type="entry name" value="NADH-CYTOCHROME B5 REDUCTASE 2"/>
    <property type="match status" value="1"/>
</dbReference>
<gene>
    <name evidence="8" type="ORF">K7432_014993</name>
</gene>
<accession>A0ABR2WGP2</accession>
<dbReference type="Gene3D" id="2.40.30.10">
    <property type="entry name" value="Translation factors"/>
    <property type="match status" value="1"/>
</dbReference>
<dbReference type="InterPro" id="IPR039261">
    <property type="entry name" value="FNR_nucleotide-bd"/>
</dbReference>
<dbReference type="EMBL" id="JASJQH010001882">
    <property type="protein sequence ID" value="KAK9760701.1"/>
    <property type="molecule type" value="Genomic_DNA"/>
</dbReference>
<dbReference type="InterPro" id="IPR017927">
    <property type="entry name" value="FAD-bd_FR_type"/>
</dbReference>
<evidence type="ECO:0000256" key="6">
    <source>
        <dbReference type="ARBA" id="ARBA00023002"/>
    </source>
</evidence>
<feature type="domain" description="FAD-binding FR-type" evidence="7">
    <location>
        <begin position="81"/>
        <end position="185"/>
    </location>
</feature>
<dbReference type="SUPFAM" id="SSF63380">
    <property type="entry name" value="Riboflavin synthase domain-like"/>
    <property type="match status" value="1"/>
</dbReference>
<reference evidence="8 9" key="1">
    <citation type="submission" date="2023-04" db="EMBL/GenBank/DDBJ databases">
        <title>Genome of Basidiobolus ranarum AG-B5.</title>
        <authorList>
            <person name="Stajich J.E."/>
            <person name="Carter-House D."/>
            <person name="Gryganskyi A."/>
        </authorList>
    </citation>
    <scope>NUCLEOTIDE SEQUENCE [LARGE SCALE GENOMIC DNA]</scope>
    <source>
        <strain evidence="8 9">AG-B5</strain>
    </source>
</reference>
<feature type="non-terminal residue" evidence="8">
    <location>
        <position position="212"/>
    </location>
</feature>
<dbReference type="PANTHER" id="PTHR19370">
    <property type="entry name" value="NADH-CYTOCHROME B5 REDUCTASE"/>
    <property type="match status" value="1"/>
</dbReference>
<protein>
    <recommendedName>
        <fullName evidence="3">cytochrome-b5 reductase</fullName>
        <ecNumber evidence="3">1.6.2.2</ecNumber>
    </recommendedName>
</protein>
<comment type="caution">
    <text evidence="8">The sequence shown here is derived from an EMBL/GenBank/DDBJ whole genome shotgun (WGS) entry which is preliminary data.</text>
</comment>
<evidence type="ECO:0000256" key="4">
    <source>
        <dbReference type="ARBA" id="ARBA00022630"/>
    </source>
</evidence>
<evidence type="ECO:0000256" key="3">
    <source>
        <dbReference type="ARBA" id="ARBA00012011"/>
    </source>
</evidence>
<evidence type="ECO:0000256" key="1">
    <source>
        <dbReference type="ARBA" id="ARBA00001974"/>
    </source>
</evidence>
<comment type="similarity">
    <text evidence="2">Belongs to the flavoprotein pyridine nucleotide cytochrome reductase family.</text>
</comment>
<name>A0ABR2WGP2_9FUNG</name>
<sequence length="212" mass="23256">MRFHTTMFAAAQRASMSLKGPSMTRPLSTYAGSAAGRSSLMKFASFALPATVAGAMYYQYTSPVQNDSASAEAKKTSLDPKQFIDFKLREVEEINYNTKLFRFELPEGETLGMTVASCVITKIPKADGKGVVIRPYTPTSDDDTVGHFDMIIKKYPNGPMSEHIHNMKPGDTLAVKGPFPKYTYKPNTLNHIGMIAGGTGITPMLQVIRKVF</sequence>
<dbReference type="Proteomes" id="UP001479436">
    <property type="component" value="Unassembled WGS sequence"/>
</dbReference>
<dbReference type="InterPro" id="IPR001834">
    <property type="entry name" value="CBR-like"/>
</dbReference>
<proteinExistence type="inferred from homology"/>
<comment type="cofactor">
    <cofactor evidence="1">
        <name>FAD</name>
        <dbReference type="ChEBI" id="CHEBI:57692"/>
    </cofactor>
</comment>
<evidence type="ECO:0000259" key="7">
    <source>
        <dbReference type="PROSITE" id="PS51384"/>
    </source>
</evidence>
<organism evidence="8 9">
    <name type="scientific">Basidiobolus ranarum</name>
    <dbReference type="NCBI Taxonomy" id="34480"/>
    <lineage>
        <taxon>Eukaryota</taxon>
        <taxon>Fungi</taxon>
        <taxon>Fungi incertae sedis</taxon>
        <taxon>Zoopagomycota</taxon>
        <taxon>Entomophthoromycotina</taxon>
        <taxon>Basidiobolomycetes</taxon>
        <taxon>Basidiobolales</taxon>
        <taxon>Basidiobolaceae</taxon>
        <taxon>Basidiobolus</taxon>
    </lineage>
</organism>
<keyword evidence="5" id="KW-0274">FAD</keyword>
<dbReference type="Pfam" id="PF00970">
    <property type="entry name" value="FAD_binding_6"/>
    <property type="match status" value="1"/>
</dbReference>
<dbReference type="InterPro" id="IPR008333">
    <property type="entry name" value="Cbr1-like_FAD-bd_dom"/>
</dbReference>
<dbReference type="InterPro" id="IPR017938">
    <property type="entry name" value="Riboflavin_synthase-like_b-brl"/>
</dbReference>
<evidence type="ECO:0000256" key="5">
    <source>
        <dbReference type="ARBA" id="ARBA00022827"/>
    </source>
</evidence>
<dbReference type="PRINTS" id="PR00406">
    <property type="entry name" value="CYTB5RDTASE"/>
</dbReference>
<keyword evidence="4" id="KW-0285">Flavoprotein</keyword>
<evidence type="ECO:0000313" key="8">
    <source>
        <dbReference type="EMBL" id="KAK9760701.1"/>
    </source>
</evidence>